<dbReference type="AlphaFoldDB" id="A0AAV7R577"/>
<comment type="caution">
    <text evidence="2">The sequence shown here is derived from an EMBL/GenBank/DDBJ whole genome shotgun (WGS) entry which is preliminary data.</text>
</comment>
<evidence type="ECO:0000256" key="1">
    <source>
        <dbReference type="SAM" id="MobiDB-lite"/>
    </source>
</evidence>
<keyword evidence="3" id="KW-1185">Reference proteome</keyword>
<evidence type="ECO:0000313" key="2">
    <source>
        <dbReference type="EMBL" id="KAJ1145805.1"/>
    </source>
</evidence>
<name>A0AAV7R577_PLEWA</name>
<dbReference type="EMBL" id="JANPWB010000010">
    <property type="protein sequence ID" value="KAJ1145805.1"/>
    <property type="molecule type" value="Genomic_DNA"/>
</dbReference>
<reference evidence="2" key="1">
    <citation type="journal article" date="2022" name="bioRxiv">
        <title>Sequencing and chromosome-scale assembly of the giantPleurodeles waltlgenome.</title>
        <authorList>
            <person name="Brown T."/>
            <person name="Elewa A."/>
            <person name="Iarovenko S."/>
            <person name="Subramanian E."/>
            <person name="Araus A.J."/>
            <person name="Petzold A."/>
            <person name="Susuki M."/>
            <person name="Suzuki K.-i.T."/>
            <person name="Hayashi T."/>
            <person name="Toyoda A."/>
            <person name="Oliveira C."/>
            <person name="Osipova E."/>
            <person name="Leigh N.D."/>
            <person name="Simon A."/>
            <person name="Yun M.H."/>
        </authorList>
    </citation>
    <scope>NUCLEOTIDE SEQUENCE</scope>
    <source>
        <strain evidence="2">20211129_DDA</strain>
        <tissue evidence="2">Liver</tissue>
    </source>
</reference>
<sequence length="118" mass="13471">MHFKTLLRGAVHQVSPYFPVRPLNKRLGASRRSQFLASAYMYKASSCSALKQCSNGGGGWLYYLKMRNVNDVSQQVRRCLGRFGPPRAESGPRARNTYLPSEEKQDFYKANHNIYPPQ</sequence>
<feature type="region of interest" description="Disordered" evidence="1">
    <location>
        <begin position="83"/>
        <end position="102"/>
    </location>
</feature>
<dbReference type="Proteomes" id="UP001066276">
    <property type="component" value="Chromosome 6"/>
</dbReference>
<evidence type="ECO:0000313" key="3">
    <source>
        <dbReference type="Proteomes" id="UP001066276"/>
    </source>
</evidence>
<accession>A0AAV7R577</accession>
<organism evidence="2 3">
    <name type="scientific">Pleurodeles waltl</name>
    <name type="common">Iberian ribbed newt</name>
    <dbReference type="NCBI Taxonomy" id="8319"/>
    <lineage>
        <taxon>Eukaryota</taxon>
        <taxon>Metazoa</taxon>
        <taxon>Chordata</taxon>
        <taxon>Craniata</taxon>
        <taxon>Vertebrata</taxon>
        <taxon>Euteleostomi</taxon>
        <taxon>Amphibia</taxon>
        <taxon>Batrachia</taxon>
        <taxon>Caudata</taxon>
        <taxon>Salamandroidea</taxon>
        <taxon>Salamandridae</taxon>
        <taxon>Pleurodelinae</taxon>
        <taxon>Pleurodeles</taxon>
    </lineage>
</organism>
<gene>
    <name evidence="2" type="ORF">NDU88_012089</name>
</gene>
<protein>
    <submittedName>
        <fullName evidence="2">Uncharacterized protein</fullName>
    </submittedName>
</protein>
<proteinExistence type="predicted"/>